<accession>A0A7V8V8H2</accession>
<dbReference type="EMBL" id="JABRWO010000010">
    <property type="protein sequence ID" value="MBA2116591.1"/>
    <property type="molecule type" value="Genomic_DNA"/>
</dbReference>
<sequence>MCSVSLTHVPSFTLFLCGLVPCVVGCTGRPEWQSDVQPVQGTLTINGEAAKGAVVTLYPTGESFDIRKSKPWGVTDEAGVYRLRTYEKDDGAPLGEYKVTFVWQENPSVMGSPDQLRGAYSSLAKSEWTFTIDEETSQLPPIEVTGAKVSSAPKRRSRKPTPFDDAG</sequence>
<comment type="caution">
    <text evidence="2">The sequence shown here is derived from an EMBL/GenBank/DDBJ whole genome shotgun (WGS) entry which is preliminary data.</text>
</comment>
<evidence type="ECO:0000313" key="3">
    <source>
        <dbReference type="Proteomes" id="UP000551616"/>
    </source>
</evidence>
<protein>
    <recommendedName>
        <fullName evidence="4">Carboxypeptidase regulatory-like domain-containing protein</fullName>
    </recommendedName>
</protein>
<evidence type="ECO:0000313" key="2">
    <source>
        <dbReference type="EMBL" id="MBA2116591.1"/>
    </source>
</evidence>
<dbReference type="AlphaFoldDB" id="A0A7V8V8H2"/>
<feature type="region of interest" description="Disordered" evidence="1">
    <location>
        <begin position="134"/>
        <end position="167"/>
    </location>
</feature>
<proteinExistence type="predicted"/>
<name>A0A7V8V8H2_9BACT</name>
<evidence type="ECO:0000256" key="1">
    <source>
        <dbReference type="SAM" id="MobiDB-lite"/>
    </source>
</evidence>
<reference evidence="2 3" key="1">
    <citation type="submission" date="2020-05" db="EMBL/GenBank/DDBJ databases">
        <title>Bremerella alba sp. nov., a novel planctomycete isolated from the surface of the macroalga Fucus spiralis.</title>
        <authorList>
            <person name="Godinho O."/>
            <person name="Botelho R."/>
            <person name="Albuquerque L."/>
            <person name="Wiegand S."/>
            <person name="Da Costa M.S."/>
            <person name="Lobo-Da-Cunha A."/>
            <person name="Jogler C."/>
            <person name="Lage O.M."/>
        </authorList>
    </citation>
    <scope>NUCLEOTIDE SEQUENCE [LARGE SCALE GENOMIC DNA]</scope>
    <source>
        <strain evidence="2 3">FF15</strain>
    </source>
</reference>
<organism evidence="2 3">
    <name type="scientific">Bremerella alba</name>
    <dbReference type="NCBI Taxonomy" id="980252"/>
    <lineage>
        <taxon>Bacteria</taxon>
        <taxon>Pseudomonadati</taxon>
        <taxon>Planctomycetota</taxon>
        <taxon>Planctomycetia</taxon>
        <taxon>Pirellulales</taxon>
        <taxon>Pirellulaceae</taxon>
        <taxon>Bremerella</taxon>
    </lineage>
</organism>
<dbReference type="RefSeq" id="WP_207397989.1">
    <property type="nucleotide sequence ID" value="NZ_JABRWO010000010.1"/>
</dbReference>
<gene>
    <name evidence="2" type="ORF">HOV93_37820</name>
</gene>
<dbReference type="Proteomes" id="UP000551616">
    <property type="component" value="Unassembled WGS sequence"/>
</dbReference>
<keyword evidence="3" id="KW-1185">Reference proteome</keyword>
<evidence type="ECO:0008006" key="4">
    <source>
        <dbReference type="Google" id="ProtNLM"/>
    </source>
</evidence>